<dbReference type="NCBIfam" id="TIGR00131">
    <property type="entry name" value="gal_kin"/>
    <property type="match status" value="1"/>
</dbReference>
<dbReference type="Proteomes" id="UP000278440">
    <property type="component" value="Unassembled WGS sequence"/>
</dbReference>
<keyword evidence="16" id="KW-1185">Reference proteome</keyword>
<evidence type="ECO:0000256" key="4">
    <source>
        <dbReference type="ARBA" id="ARBA00022723"/>
    </source>
</evidence>
<evidence type="ECO:0000256" key="9">
    <source>
        <dbReference type="ARBA" id="ARBA00023144"/>
    </source>
</evidence>
<keyword evidence="2" id="KW-0963">Cytoplasm</keyword>
<accession>A0A495XZZ3</accession>
<dbReference type="Pfam" id="PF00288">
    <property type="entry name" value="GHMP_kinases_N"/>
    <property type="match status" value="1"/>
</dbReference>
<keyword evidence="3" id="KW-0808">Transferase</keyword>
<keyword evidence="9" id="KW-0299">Galactose metabolism</keyword>
<evidence type="ECO:0000313" key="16">
    <source>
        <dbReference type="Proteomes" id="UP000278440"/>
    </source>
</evidence>
<evidence type="ECO:0000256" key="7">
    <source>
        <dbReference type="ARBA" id="ARBA00022840"/>
    </source>
</evidence>
<keyword evidence="5" id="KW-0547">Nucleotide-binding</keyword>
<dbReference type="InterPro" id="IPR006204">
    <property type="entry name" value="GHMP_kinase_N_dom"/>
</dbReference>
<feature type="domain" description="Galactokinase N-terminal" evidence="14">
    <location>
        <begin position="25"/>
        <end position="73"/>
    </location>
</feature>
<dbReference type="InterPro" id="IPR020568">
    <property type="entry name" value="Ribosomal_Su5_D2-typ_SF"/>
</dbReference>
<proteinExistence type="inferred from homology"/>
<dbReference type="Gene3D" id="3.30.230.10">
    <property type="match status" value="1"/>
</dbReference>
<dbReference type="Pfam" id="PF08544">
    <property type="entry name" value="GHMP_kinases_C"/>
    <property type="match status" value="1"/>
</dbReference>
<dbReference type="InterPro" id="IPR036554">
    <property type="entry name" value="GHMP_kinase_C_sf"/>
</dbReference>
<dbReference type="InterPro" id="IPR019741">
    <property type="entry name" value="Galactokinase_CS"/>
</dbReference>
<evidence type="ECO:0000259" key="14">
    <source>
        <dbReference type="Pfam" id="PF10509"/>
    </source>
</evidence>
<dbReference type="GO" id="GO:0046872">
    <property type="term" value="F:metal ion binding"/>
    <property type="evidence" value="ECO:0007669"/>
    <property type="project" value="UniProtKB-KW"/>
</dbReference>
<dbReference type="InterPro" id="IPR019539">
    <property type="entry name" value="GalKase_N"/>
</dbReference>
<organism evidence="15 16">
    <name type="scientific">Terracoccus luteus</name>
    <dbReference type="NCBI Taxonomy" id="53356"/>
    <lineage>
        <taxon>Bacteria</taxon>
        <taxon>Bacillati</taxon>
        <taxon>Actinomycetota</taxon>
        <taxon>Actinomycetes</taxon>
        <taxon>Micrococcales</taxon>
        <taxon>Intrasporangiaceae</taxon>
        <taxon>Terracoccus</taxon>
    </lineage>
</organism>
<dbReference type="PANTHER" id="PTHR10457">
    <property type="entry name" value="MEVALONATE KINASE/GALACTOKINASE"/>
    <property type="match status" value="1"/>
</dbReference>
<name>A0A495XZZ3_9MICO</name>
<dbReference type="AlphaFoldDB" id="A0A495XZZ3"/>
<evidence type="ECO:0000256" key="11">
    <source>
        <dbReference type="NCBIfam" id="TIGR00131"/>
    </source>
</evidence>
<dbReference type="PROSITE" id="PS00106">
    <property type="entry name" value="GALACTOKINASE"/>
    <property type="match status" value="1"/>
</dbReference>
<evidence type="ECO:0000256" key="10">
    <source>
        <dbReference type="ARBA" id="ARBA00023277"/>
    </source>
</evidence>
<keyword evidence="6 15" id="KW-0418">Kinase</keyword>
<dbReference type="PIRSF" id="PIRSF000530">
    <property type="entry name" value="Galactokinase"/>
    <property type="match status" value="1"/>
</dbReference>
<gene>
    <name evidence="15" type="ORF">DFJ68_1739</name>
</gene>
<evidence type="ECO:0000256" key="8">
    <source>
        <dbReference type="ARBA" id="ARBA00022842"/>
    </source>
</evidence>
<dbReference type="InterPro" id="IPR006203">
    <property type="entry name" value="GHMP_knse_ATP-bd_CS"/>
</dbReference>
<evidence type="ECO:0000256" key="6">
    <source>
        <dbReference type="ARBA" id="ARBA00022777"/>
    </source>
</evidence>
<evidence type="ECO:0000256" key="3">
    <source>
        <dbReference type="ARBA" id="ARBA00022679"/>
    </source>
</evidence>
<comment type="similarity">
    <text evidence="1">Belongs to the GHMP kinase family. GalK subfamily.</text>
</comment>
<evidence type="ECO:0000256" key="5">
    <source>
        <dbReference type="ARBA" id="ARBA00022741"/>
    </source>
</evidence>
<dbReference type="PRINTS" id="PR00959">
    <property type="entry name" value="MEVGALKINASE"/>
</dbReference>
<evidence type="ECO:0000259" key="13">
    <source>
        <dbReference type="Pfam" id="PF08544"/>
    </source>
</evidence>
<feature type="domain" description="GHMP kinase C-terminal" evidence="13">
    <location>
        <begin position="305"/>
        <end position="377"/>
    </location>
</feature>
<keyword evidence="10" id="KW-0119">Carbohydrate metabolism</keyword>
<dbReference type="EC" id="2.7.1.6" evidence="11"/>
<dbReference type="InterPro" id="IPR013750">
    <property type="entry name" value="GHMP_kinase_C_dom"/>
</dbReference>
<feature type="domain" description="GHMP kinase N-terminal" evidence="12">
    <location>
        <begin position="107"/>
        <end position="198"/>
    </location>
</feature>
<dbReference type="Pfam" id="PF10509">
    <property type="entry name" value="GalKase_gal_bdg"/>
    <property type="match status" value="1"/>
</dbReference>
<dbReference type="InterPro" id="IPR014721">
    <property type="entry name" value="Ribsml_uS5_D2-typ_fold_subgr"/>
</dbReference>
<dbReference type="PRINTS" id="PR00473">
    <property type="entry name" value="GALCTOKINASE"/>
</dbReference>
<evidence type="ECO:0000259" key="12">
    <source>
        <dbReference type="Pfam" id="PF00288"/>
    </source>
</evidence>
<evidence type="ECO:0000313" key="15">
    <source>
        <dbReference type="EMBL" id="RKT78296.1"/>
    </source>
</evidence>
<dbReference type="GO" id="GO:0004335">
    <property type="term" value="F:galactokinase activity"/>
    <property type="evidence" value="ECO:0007669"/>
    <property type="project" value="UniProtKB-UniRule"/>
</dbReference>
<dbReference type="SUPFAM" id="SSF55060">
    <property type="entry name" value="GHMP Kinase, C-terminal domain"/>
    <property type="match status" value="1"/>
</dbReference>
<dbReference type="PANTHER" id="PTHR10457:SF7">
    <property type="entry name" value="GALACTOKINASE-RELATED"/>
    <property type="match status" value="1"/>
</dbReference>
<comment type="caution">
    <text evidence="15">The sequence shown here is derived from an EMBL/GenBank/DDBJ whole genome shotgun (WGS) entry which is preliminary data.</text>
</comment>
<sequence>MPGARGILGPMTTTPADLTAAARDLFDASFGGEPDGVWSAPGRVNLIGEHVDYNGGLVLPMAIPQRTHAAVARRDDRTVRLVSGDSDVQTVQLDAVGPGTPGDWPAYVVGVLWALEQAGHTVGGADIAITSDVPSGAGLSSSAAIEACVALAVDELWGLGLGGDDAGRRELATACQRAENEVVGAPTGGMDQAASLRGREGHALELDCRTMEVEHVPFAHELLIIDTRAHHALVDGQYAARRRQCEEAAHDLGVELLADVPADGLDERLEAVSDPVARRRAHHIVTEIARVERSAAILAQGPDADLAELGRLFTASHVSLRDDFEVSCDELDVAVDAALSAGALGARMTGGGFGGSAVALVHPGESGPIVDAVVAAYRERDWTAPRTFLVTAGAGASRDA</sequence>
<keyword evidence="7" id="KW-0067">ATP-binding</keyword>
<dbReference type="GO" id="GO:0006012">
    <property type="term" value="P:galactose metabolic process"/>
    <property type="evidence" value="ECO:0007669"/>
    <property type="project" value="UniProtKB-UniRule"/>
</dbReference>
<dbReference type="GO" id="GO:0005829">
    <property type="term" value="C:cytosol"/>
    <property type="evidence" value="ECO:0007669"/>
    <property type="project" value="TreeGrafter"/>
</dbReference>
<dbReference type="PROSITE" id="PS00627">
    <property type="entry name" value="GHMP_KINASES_ATP"/>
    <property type="match status" value="1"/>
</dbReference>
<protein>
    <recommendedName>
        <fullName evidence="11">Galactokinase</fullName>
        <ecNumber evidence="11">2.7.1.6</ecNumber>
    </recommendedName>
</protein>
<dbReference type="GO" id="GO:0005524">
    <property type="term" value="F:ATP binding"/>
    <property type="evidence" value="ECO:0007669"/>
    <property type="project" value="UniProtKB-UniRule"/>
</dbReference>
<reference evidence="15 16" key="1">
    <citation type="submission" date="2018-10" db="EMBL/GenBank/DDBJ databases">
        <title>Sequencing the genomes of 1000 actinobacteria strains.</title>
        <authorList>
            <person name="Klenk H.-P."/>
        </authorList>
    </citation>
    <scope>NUCLEOTIDE SEQUENCE [LARGE SCALE GENOMIC DNA]</scope>
    <source>
        <strain evidence="15 16">DSM 44267</strain>
    </source>
</reference>
<dbReference type="FunFam" id="3.30.70.890:FF:000001">
    <property type="entry name" value="Galactokinase"/>
    <property type="match status" value="1"/>
</dbReference>
<evidence type="ECO:0000256" key="1">
    <source>
        <dbReference type="ARBA" id="ARBA00006566"/>
    </source>
</evidence>
<dbReference type="InterPro" id="IPR000705">
    <property type="entry name" value="Galactokinase"/>
</dbReference>
<keyword evidence="4" id="KW-0479">Metal-binding</keyword>
<dbReference type="EMBL" id="RBXT01000001">
    <property type="protein sequence ID" value="RKT78296.1"/>
    <property type="molecule type" value="Genomic_DNA"/>
</dbReference>
<dbReference type="FunFam" id="3.30.230.10:FF:000017">
    <property type="entry name" value="Galactokinase"/>
    <property type="match status" value="1"/>
</dbReference>
<keyword evidence="8" id="KW-0460">Magnesium</keyword>
<dbReference type="Gene3D" id="3.30.70.890">
    <property type="entry name" value="GHMP kinase, C-terminal domain"/>
    <property type="match status" value="1"/>
</dbReference>
<dbReference type="InterPro" id="IPR006206">
    <property type="entry name" value="Mevalonate/galactokinase"/>
</dbReference>
<evidence type="ECO:0000256" key="2">
    <source>
        <dbReference type="ARBA" id="ARBA00022490"/>
    </source>
</evidence>
<dbReference type="SUPFAM" id="SSF54211">
    <property type="entry name" value="Ribosomal protein S5 domain 2-like"/>
    <property type="match status" value="1"/>
</dbReference>